<dbReference type="InterPro" id="IPR011990">
    <property type="entry name" value="TPR-like_helical_dom_sf"/>
</dbReference>
<reference evidence="2" key="1">
    <citation type="submission" date="2021-01" db="EMBL/GenBank/DDBJ databases">
        <authorList>
            <person name="Corre E."/>
            <person name="Pelletier E."/>
            <person name="Niang G."/>
            <person name="Scheremetjew M."/>
            <person name="Finn R."/>
            <person name="Kale V."/>
            <person name="Holt S."/>
            <person name="Cochrane G."/>
            <person name="Meng A."/>
            <person name="Brown T."/>
            <person name="Cohen L."/>
        </authorList>
    </citation>
    <scope>NUCLEOTIDE SEQUENCE</scope>
    <source>
        <strain evidence="2">CCAP 1951/1</strain>
    </source>
</reference>
<organism evidence="2">
    <name type="scientific">Neobodo designis</name>
    <name type="common">Flagellated protozoan</name>
    <name type="synonym">Bodo designis</name>
    <dbReference type="NCBI Taxonomy" id="312471"/>
    <lineage>
        <taxon>Eukaryota</taxon>
        <taxon>Discoba</taxon>
        <taxon>Euglenozoa</taxon>
        <taxon>Kinetoplastea</taxon>
        <taxon>Metakinetoplastina</taxon>
        <taxon>Neobodonida</taxon>
        <taxon>Neobodo</taxon>
    </lineage>
</organism>
<keyword evidence="1" id="KW-1133">Transmembrane helix</keyword>
<evidence type="ECO:0000256" key="1">
    <source>
        <dbReference type="SAM" id="Phobius"/>
    </source>
</evidence>
<sequence length="303" mass="34962">MLSASRMLCRGYAKPEIVGGNPDRLNVRRVGAVPRVRNIYKSLARHRPQPLLRAVVAKPRSKLPVLWQRADMLIEMHNALIVRRHEQQVEHTSKQLAMTLRNCDDFIEKHLIKNKHRPTLHTLWFHDRGLHRQQHVISAMPAYSMIPFISLLSDDLEKKKVSIDEVEEVYHALSESTVAHADIVKRELNNTMLRCYVLEGKLDKALTVVHDMKANDVRRNFITYAPLFRHARNNMDVELDDEIRAVIREVEGGFIAKTVYIDIPRVLSLGWVFIRYYWAAVWAGLLAVAGFFTGLFVLYLGLA</sequence>
<protein>
    <submittedName>
        <fullName evidence="2">Uncharacterized protein</fullName>
    </submittedName>
</protein>
<name>A0A7S1LMI2_NEODS</name>
<keyword evidence="1" id="KW-0472">Membrane</keyword>
<dbReference type="EMBL" id="HBGF01016336">
    <property type="protein sequence ID" value="CAD9108044.1"/>
    <property type="molecule type" value="Transcribed_RNA"/>
</dbReference>
<dbReference type="AlphaFoldDB" id="A0A7S1LMI2"/>
<dbReference type="InterPro" id="IPR002885">
    <property type="entry name" value="PPR_rpt"/>
</dbReference>
<accession>A0A7S1LMI2</accession>
<evidence type="ECO:0000313" key="2">
    <source>
        <dbReference type="EMBL" id="CAD9108044.1"/>
    </source>
</evidence>
<dbReference type="Gene3D" id="1.25.40.10">
    <property type="entry name" value="Tetratricopeptide repeat domain"/>
    <property type="match status" value="1"/>
</dbReference>
<gene>
    <name evidence="2" type="ORF">NDES1114_LOCUS10732</name>
</gene>
<keyword evidence="1" id="KW-0812">Transmembrane</keyword>
<feature type="transmembrane region" description="Helical" evidence="1">
    <location>
        <begin position="276"/>
        <end position="302"/>
    </location>
</feature>
<proteinExistence type="predicted"/>
<dbReference type="NCBIfam" id="TIGR00756">
    <property type="entry name" value="PPR"/>
    <property type="match status" value="1"/>
</dbReference>